<evidence type="ECO:0000313" key="8">
    <source>
        <dbReference type="Proteomes" id="UP000729402"/>
    </source>
</evidence>
<keyword evidence="3" id="KW-0862">Zinc</keyword>
<evidence type="ECO:0000256" key="2">
    <source>
        <dbReference type="ARBA" id="ARBA00022771"/>
    </source>
</evidence>
<evidence type="ECO:0000256" key="5">
    <source>
        <dbReference type="SAM" id="MobiDB-lite"/>
    </source>
</evidence>
<evidence type="ECO:0000259" key="6">
    <source>
        <dbReference type="PROSITE" id="PS51081"/>
    </source>
</evidence>
<reference evidence="7" key="1">
    <citation type="journal article" date="2021" name="bioRxiv">
        <title>Whole Genome Assembly and Annotation of Northern Wild Rice, Zizania palustris L., Supports a Whole Genome Duplication in the Zizania Genus.</title>
        <authorList>
            <person name="Haas M."/>
            <person name="Kono T."/>
            <person name="Macchietto M."/>
            <person name="Millas R."/>
            <person name="McGilp L."/>
            <person name="Shao M."/>
            <person name="Duquette J."/>
            <person name="Hirsch C.N."/>
            <person name="Kimball J."/>
        </authorList>
    </citation>
    <scope>NUCLEOTIDE SEQUENCE</scope>
    <source>
        <tissue evidence="7">Fresh leaf tissue</tissue>
    </source>
</reference>
<dbReference type="Pfam" id="PF21361">
    <property type="entry name" value="Sina_ZnF"/>
    <property type="match status" value="1"/>
</dbReference>
<evidence type="ECO:0000256" key="1">
    <source>
        <dbReference type="ARBA" id="ARBA00022723"/>
    </source>
</evidence>
<dbReference type="GO" id="GO:0008270">
    <property type="term" value="F:zinc ion binding"/>
    <property type="evidence" value="ECO:0007669"/>
    <property type="project" value="UniProtKB-KW"/>
</dbReference>
<proteinExistence type="predicted"/>
<feature type="domain" description="SIAH-type" evidence="6">
    <location>
        <begin position="98"/>
        <end position="154"/>
    </location>
</feature>
<dbReference type="PANTHER" id="PTHR46632:SF16">
    <property type="entry name" value="E3 UBIQUITIN-PROTEIN LIGASE SINA-LIKE 10"/>
    <property type="match status" value="1"/>
</dbReference>
<name>A0A8J5RNX1_ZIZPA</name>
<dbReference type="GO" id="GO:0016567">
    <property type="term" value="P:protein ubiquitination"/>
    <property type="evidence" value="ECO:0007669"/>
    <property type="project" value="UniProtKB-UniPathway"/>
</dbReference>
<feature type="region of interest" description="Disordered" evidence="5">
    <location>
        <begin position="1"/>
        <end position="32"/>
    </location>
</feature>
<dbReference type="AlphaFoldDB" id="A0A8J5RNX1"/>
<dbReference type="OrthoDB" id="675760at2759"/>
<keyword evidence="2 4" id="KW-0863">Zinc-finger</keyword>
<sequence length="283" mass="30633">MMDGHGAPKKARTGKQVSDSDEVEEAGEEETTKVTYSMDRDVLECCICLTPFEAQIYMCKNGHAACGKCCLGLKRACAYCSESIGDIRCRPLEALLASMSSPCYFRGNGCMQTVAYCDKRSHEESCPYAPCHCPFEGCSYLGLLLHRHVLDEHAKSKSAAVTTTGSGSARSATARVTLDRREPFRVILQRGGSRVFVLHNGGDVLSGRSLSLVSVGPPPPANSKLKYKIAVTSDERSEFALSASGDVPCVRQLDLFEAKSFLFVPDDFWGSSSSVCVSVSIQL</sequence>
<gene>
    <name evidence="7" type="ORF">GUJ93_ZPchr0001g29932</name>
</gene>
<keyword evidence="1" id="KW-0479">Metal-binding</keyword>
<dbReference type="UniPathway" id="UPA00143"/>
<dbReference type="PROSITE" id="PS51081">
    <property type="entry name" value="ZF_SIAH"/>
    <property type="match status" value="1"/>
</dbReference>
<organism evidence="7 8">
    <name type="scientific">Zizania palustris</name>
    <name type="common">Northern wild rice</name>
    <dbReference type="NCBI Taxonomy" id="103762"/>
    <lineage>
        <taxon>Eukaryota</taxon>
        <taxon>Viridiplantae</taxon>
        <taxon>Streptophyta</taxon>
        <taxon>Embryophyta</taxon>
        <taxon>Tracheophyta</taxon>
        <taxon>Spermatophyta</taxon>
        <taxon>Magnoliopsida</taxon>
        <taxon>Liliopsida</taxon>
        <taxon>Poales</taxon>
        <taxon>Poaceae</taxon>
        <taxon>BOP clade</taxon>
        <taxon>Oryzoideae</taxon>
        <taxon>Oryzeae</taxon>
        <taxon>Zizaniinae</taxon>
        <taxon>Zizania</taxon>
    </lineage>
</organism>
<keyword evidence="8" id="KW-1185">Reference proteome</keyword>
<evidence type="ECO:0000256" key="3">
    <source>
        <dbReference type="ARBA" id="ARBA00022833"/>
    </source>
</evidence>
<evidence type="ECO:0000256" key="4">
    <source>
        <dbReference type="PROSITE-ProRule" id="PRU00455"/>
    </source>
</evidence>
<reference evidence="7" key="2">
    <citation type="submission" date="2021-02" db="EMBL/GenBank/DDBJ databases">
        <authorList>
            <person name="Kimball J.A."/>
            <person name="Haas M.W."/>
            <person name="Macchietto M."/>
            <person name="Kono T."/>
            <person name="Duquette J."/>
            <person name="Shao M."/>
        </authorList>
    </citation>
    <scope>NUCLEOTIDE SEQUENCE</scope>
    <source>
        <tissue evidence="7">Fresh leaf tissue</tissue>
    </source>
</reference>
<dbReference type="Proteomes" id="UP000729402">
    <property type="component" value="Unassembled WGS sequence"/>
</dbReference>
<accession>A0A8J5RNX1</accession>
<dbReference type="PANTHER" id="PTHR46632">
    <property type="entry name" value="E3 UBIQUITIN-PROTEIN LIGASE SINA-LIKE 4"/>
    <property type="match status" value="1"/>
</dbReference>
<comment type="caution">
    <text evidence="7">The sequence shown here is derived from an EMBL/GenBank/DDBJ whole genome shotgun (WGS) entry which is preliminary data.</text>
</comment>
<protein>
    <recommendedName>
        <fullName evidence="6">SIAH-type domain-containing protein</fullName>
    </recommendedName>
</protein>
<dbReference type="InterPro" id="IPR013010">
    <property type="entry name" value="Znf_SIAH"/>
</dbReference>
<dbReference type="InterPro" id="IPR044286">
    <property type="entry name" value="SINL_plant"/>
</dbReference>
<feature type="compositionally biased region" description="Acidic residues" evidence="5">
    <location>
        <begin position="19"/>
        <end position="29"/>
    </location>
</feature>
<evidence type="ECO:0000313" key="7">
    <source>
        <dbReference type="EMBL" id="KAG8053593.1"/>
    </source>
</evidence>
<dbReference type="EMBL" id="JAAALK010000288">
    <property type="protein sequence ID" value="KAG8053593.1"/>
    <property type="molecule type" value="Genomic_DNA"/>
</dbReference>